<dbReference type="AlphaFoldDB" id="A0AA38WHC4"/>
<gene>
    <name evidence="1" type="ORF">OSB04_006332</name>
</gene>
<dbReference type="PANTHER" id="PTHR48165:SF1">
    <property type="entry name" value="TRANSMEMBRANE PROTEIN"/>
    <property type="match status" value="1"/>
</dbReference>
<organism evidence="1 2">
    <name type="scientific">Centaurea solstitialis</name>
    <name type="common">yellow star-thistle</name>
    <dbReference type="NCBI Taxonomy" id="347529"/>
    <lineage>
        <taxon>Eukaryota</taxon>
        <taxon>Viridiplantae</taxon>
        <taxon>Streptophyta</taxon>
        <taxon>Embryophyta</taxon>
        <taxon>Tracheophyta</taxon>
        <taxon>Spermatophyta</taxon>
        <taxon>Magnoliopsida</taxon>
        <taxon>eudicotyledons</taxon>
        <taxon>Gunneridae</taxon>
        <taxon>Pentapetalae</taxon>
        <taxon>asterids</taxon>
        <taxon>campanulids</taxon>
        <taxon>Asterales</taxon>
        <taxon>Asteraceae</taxon>
        <taxon>Carduoideae</taxon>
        <taxon>Cardueae</taxon>
        <taxon>Centaureinae</taxon>
        <taxon>Centaurea</taxon>
    </lineage>
</organism>
<evidence type="ECO:0000313" key="1">
    <source>
        <dbReference type="EMBL" id="KAJ9561172.1"/>
    </source>
</evidence>
<proteinExistence type="predicted"/>
<protein>
    <submittedName>
        <fullName evidence="1">Uncharacterized protein</fullName>
    </submittedName>
</protein>
<accession>A0AA38WHC4</accession>
<reference evidence="1" key="1">
    <citation type="submission" date="2023-03" db="EMBL/GenBank/DDBJ databases">
        <title>Chromosome-scale reference genome and RAD-based genetic map of yellow starthistle (Centaurea solstitialis) reveal putative structural variation and QTLs associated with invader traits.</title>
        <authorList>
            <person name="Reatini B."/>
            <person name="Cang F.A."/>
            <person name="Jiang Q."/>
            <person name="Mckibben M.T.W."/>
            <person name="Barker M.S."/>
            <person name="Rieseberg L.H."/>
            <person name="Dlugosch K.M."/>
        </authorList>
    </citation>
    <scope>NUCLEOTIDE SEQUENCE</scope>
    <source>
        <strain evidence="1">CAN-66</strain>
        <tissue evidence="1">Leaf</tissue>
    </source>
</reference>
<comment type="caution">
    <text evidence="1">The sequence shown here is derived from an EMBL/GenBank/DDBJ whole genome shotgun (WGS) entry which is preliminary data.</text>
</comment>
<sequence length="315" mass="35585">MARNRKRSFPYASYTSTPGLHNSFKSSISGAKYTSMSFPGCFGPWISNDIIMTPNSIFSTTELSIVFDHHKARCVFCCPKLFLVFFTTKKGAYANCGTSVELLNGKTRKWYFLLGFKDPGDSVLYFPWEVVDILEIEKHPTEFYGCRLVILLDLDVCGSVHRMRLNKRKSPKVADESMFGDGNGAEYPDIVNQHTRQGSSNGLSVIYSIVRAPLLLLSCLSSHPHISGAADGVWVSGELARISEVNHLMVNDSMRYAILIEAILFKTEPSKVLDYKSSKARDMVNVYKQKSEVIKHVFLDHNHHVHKYKKEEKKA</sequence>
<keyword evidence="2" id="KW-1185">Reference proteome</keyword>
<name>A0AA38WHC4_9ASTR</name>
<dbReference type="PANTHER" id="PTHR48165">
    <property type="entry name" value="BNAC03G44900D PROTEIN"/>
    <property type="match status" value="1"/>
</dbReference>
<dbReference type="Proteomes" id="UP001172457">
    <property type="component" value="Chromosome 2"/>
</dbReference>
<dbReference type="EMBL" id="JARYMX010000002">
    <property type="protein sequence ID" value="KAJ9561172.1"/>
    <property type="molecule type" value="Genomic_DNA"/>
</dbReference>
<evidence type="ECO:0000313" key="2">
    <source>
        <dbReference type="Proteomes" id="UP001172457"/>
    </source>
</evidence>